<keyword evidence="3" id="KW-1185">Reference proteome</keyword>
<protein>
    <recommendedName>
        <fullName evidence="1">Guanylate cyclase domain-containing protein</fullName>
    </recommendedName>
</protein>
<dbReference type="Pfam" id="PF00211">
    <property type="entry name" value="Guanylate_cyc"/>
    <property type="match status" value="1"/>
</dbReference>
<evidence type="ECO:0000313" key="3">
    <source>
        <dbReference type="Proteomes" id="UP000599383"/>
    </source>
</evidence>
<dbReference type="RefSeq" id="WP_171172778.1">
    <property type="nucleotide sequence ID" value="NZ_WVQY01000005.1"/>
</dbReference>
<dbReference type="CDD" id="cd07302">
    <property type="entry name" value="CHD"/>
    <property type="match status" value="1"/>
</dbReference>
<name>A0ABX1WDC6_9RHOB</name>
<accession>A0ABX1WDC6</accession>
<dbReference type="InterPro" id="IPR001054">
    <property type="entry name" value="A/G_cyclase"/>
</dbReference>
<dbReference type="EMBL" id="WVQY01000005">
    <property type="protein sequence ID" value="NOD31261.1"/>
    <property type="molecule type" value="Genomic_DNA"/>
</dbReference>
<dbReference type="Gene3D" id="3.30.70.1230">
    <property type="entry name" value="Nucleotide cyclase"/>
    <property type="match status" value="1"/>
</dbReference>
<dbReference type="InterPro" id="IPR029787">
    <property type="entry name" value="Nucleotide_cyclase"/>
</dbReference>
<dbReference type="PANTHER" id="PTHR43081">
    <property type="entry name" value="ADENYLATE CYCLASE, TERMINAL-DIFFERENTIATION SPECIFIC-RELATED"/>
    <property type="match status" value="1"/>
</dbReference>
<sequence length="340" mass="37454">MAHRLTAILIADVVGYSRMLTSDEAAALRMVREIESGILKPAVWTNSGKIIKTVGDGWITEFGSAIGAVDCALEVQQLLAFEHAAELRIGVDIGDVVPIDREVFGTAVNVATRLQEFADPAGIAISDATYATLDETVARIFVDAGIQELKNLARPLRVWTAAPFSVREIRQMTSGAEAWSKDLFLELAPICTTDPRDEIHEIAHALDCDLRALLSASGWLRIGRELTDPDGAYRLEGVLRSVQNRLRLEVRLLLADGEVWTAKYEGDLPARFEWQDEVSEELSTTVLGVMLDERSAELRRRISELRVPDLASDEKCVDFLSVTQRTVNADCTAIKPPVAK</sequence>
<dbReference type="SUPFAM" id="SSF55073">
    <property type="entry name" value="Nucleotide cyclase"/>
    <property type="match status" value="1"/>
</dbReference>
<dbReference type="PANTHER" id="PTHR43081:SF19">
    <property type="entry name" value="PH-SENSITIVE ADENYLATE CYCLASE RV1264"/>
    <property type="match status" value="1"/>
</dbReference>
<proteinExistence type="predicted"/>
<feature type="domain" description="Guanylate cyclase" evidence="1">
    <location>
        <begin position="7"/>
        <end position="115"/>
    </location>
</feature>
<evidence type="ECO:0000313" key="2">
    <source>
        <dbReference type="EMBL" id="NOD31261.1"/>
    </source>
</evidence>
<dbReference type="Proteomes" id="UP000599383">
    <property type="component" value="Unassembled WGS sequence"/>
</dbReference>
<dbReference type="InterPro" id="IPR050697">
    <property type="entry name" value="Adenylyl/Guanylyl_Cyclase_3/4"/>
</dbReference>
<evidence type="ECO:0000259" key="1">
    <source>
        <dbReference type="PROSITE" id="PS50125"/>
    </source>
</evidence>
<dbReference type="PROSITE" id="PS50125">
    <property type="entry name" value="GUANYLATE_CYCLASE_2"/>
    <property type="match status" value="1"/>
</dbReference>
<comment type="caution">
    <text evidence="2">The sequence shown here is derived from an EMBL/GenBank/DDBJ whole genome shotgun (WGS) entry which is preliminary data.</text>
</comment>
<reference evidence="2 3" key="1">
    <citation type="submission" date="2019-12" db="EMBL/GenBank/DDBJ databases">
        <title>Ruegeria JWLKs population differentiation of coral mucus and skeleton niches.</title>
        <authorList>
            <person name="Luo D."/>
        </authorList>
    </citation>
    <scope>NUCLEOTIDE SEQUENCE [LARGE SCALE GENOMIC DNA]</scope>
    <source>
        <strain evidence="2 3">HKCCD6238</strain>
    </source>
</reference>
<gene>
    <name evidence="2" type="ORF">GS617_13340</name>
</gene>
<organism evidence="2 3">
    <name type="scientific">Ruegeria atlantica</name>
    <dbReference type="NCBI Taxonomy" id="81569"/>
    <lineage>
        <taxon>Bacteria</taxon>
        <taxon>Pseudomonadati</taxon>
        <taxon>Pseudomonadota</taxon>
        <taxon>Alphaproteobacteria</taxon>
        <taxon>Rhodobacterales</taxon>
        <taxon>Roseobacteraceae</taxon>
        <taxon>Ruegeria</taxon>
    </lineage>
</organism>